<evidence type="ECO:0000313" key="3">
    <source>
        <dbReference type="EMBL" id="ODS09702.1"/>
    </source>
</evidence>
<dbReference type="EMBL" id="MDCJ01000005">
    <property type="protein sequence ID" value="ODS09702.1"/>
    <property type="molecule type" value="Genomic_DNA"/>
</dbReference>
<evidence type="ECO:0000256" key="2">
    <source>
        <dbReference type="SAM" id="SignalP"/>
    </source>
</evidence>
<protein>
    <submittedName>
        <fullName evidence="3">Uncharacterized protein</fullName>
    </submittedName>
</protein>
<comment type="caution">
    <text evidence="3">The sequence shown here is derived from an EMBL/GenBank/DDBJ whole genome shotgun (WGS) entry which is preliminary data.</text>
</comment>
<feature type="compositionally biased region" description="Polar residues" evidence="1">
    <location>
        <begin position="510"/>
        <end position="531"/>
    </location>
</feature>
<dbReference type="RefSeq" id="WP_069447455.1">
    <property type="nucleotide sequence ID" value="NZ_MDCJ01000005.1"/>
</dbReference>
<accession>A0A1E3WL40</accession>
<name>A0A1E3WL40_9VIBR</name>
<gene>
    <name evidence="3" type="ORF">VSF3289_03265</name>
</gene>
<dbReference type="OrthoDB" id="5325882at2"/>
<dbReference type="AlphaFoldDB" id="A0A1E3WL40"/>
<reference evidence="3 4" key="1">
    <citation type="submission" date="2016-08" db="EMBL/GenBank/DDBJ databases">
        <title>Genome sequencing of Vibrio scophthalmi strain FP3289, an isolated from Paralichthys olivaceus.</title>
        <authorList>
            <person name="Han H.-J."/>
        </authorList>
    </citation>
    <scope>NUCLEOTIDE SEQUENCE [LARGE SCALE GENOMIC DNA]</scope>
    <source>
        <strain evidence="3 4">FP3289</strain>
    </source>
</reference>
<evidence type="ECO:0000313" key="4">
    <source>
        <dbReference type="Proteomes" id="UP000095131"/>
    </source>
</evidence>
<dbReference type="Proteomes" id="UP000095131">
    <property type="component" value="Unassembled WGS sequence"/>
</dbReference>
<organism evidence="3 4">
    <name type="scientific">Vibrio scophthalmi</name>
    <dbReference type="NCBI Taxonomy" id="45658"/>
    <lineage>
        <taxon>Bacteria</taxon>
        <taxon>Pseudomonadati</taxon>
        <taxon>Pseudomonadota</taxon>
        <taxon>Gammaproteobacteria</taxon>
        <taxon>Vibrionales</taxon>
        <taxon>Vibrionaceae</taxon>
        <taxon>Vibrio</taxon>
    </lineage>
</organism>
<sequence length="573" mass="63938">MKNIKHLMYPFVFFSLFAIAEESTTVELKDSMKTGSEIEAHFTRLSPQAIELGLRDVTLLGKVKDPKDTDQQHDIEWHSITKTIDGTTKAKQLDEVLYSNPDKPKVAGDEVLVNGDLNRMLTAFSDMLAESKADTDEMTEIGIEKDAESSPLSSGSMAGGSGSTSADVNEEEFQVETDKYTVKVEQCDLALDFNTGIASEMERSLKVSDTSGDTLETGACKPTGKTYPIKKDYDAESCADLPNYNKGEIYFGYKFFINKTETDKEYVSSCKNDLENATPIFQDISTCTANENLTENLATITKKWHFTDPTTKQKTYFTDCMETEETYPIVVTEETCSPTYLSDINKVIITNRKGWMNQNNEWNFVTECRASDVEKEILTEICDSPKYEHDFVGGQSYLRSRDYYLYNDEKNYLNGCSRDTTKSFPHQENTKGCTIRHDDANLRSQLFSGITAVLEEGETQLKECAASGGYSYYTPLGSTTLLRETRSANCGASGGSRTLERMFNTYHSKSYGTPQYQPSSSTRARTVSCQYNSGGGGGNSPGSKQTSTLTVSENRYQRVDGSQVNLRRSVILK</sequence>
<feature type="region of interest" description="Disordered" evidence="1">
    <location>
        <begin position="510"/>
        <end position="549"/>
    </location>
</feature>
<keyword evidence="2" id="KW-0732">Signal</keyword>
<proteinExistence type="predicted"/>
<feature type="signal peptide" evidence="2">
    <location>
        <begin position="1"/>
        <end position="20"/>
    </location>
</feature>
<evidence type="ECO:0000256" key="1">
    <source>
        <dbReference type="SAM" id="MobiDB-lite"/>
    </source>
</evidence>
<feature type="region of interest" description="Disordered" evidence="1">
    <location>
        <begin position="144"/>
        <end position="168"/>
    </location>
</feature>
<feature type="chain" id="PRO_5009139427" evidence="2">
    <location>
        <begin position="21"/>
        <end position="573"/>
    </location>
</feature>